<name>A0AAE3YYF9_9ACTN</name>
<proteinExistence type="predicted"/>
<keyword evidence="3" id="KW-1185">Reference proteome</keyword>
<dbReference type="InterPro" id="IPR011009">
    <property type="entry name" value="Kinase-like_dom_sf"/>
</dbReference>
<dbReference type="InterPro" id="IPR025111">
    <property type="entry name" value="DUF4032"/>
</dbReference>
<gene>
    <name evidence="2" type="ORF">J2S41_007149</name>
</gene>
<evidence type="ECO:0000313" key="2">
    <source>
        <dbReference type="EMBL" id="MDR7280371.1"/>
    </source>
</evidence>
<reference evidence="2" key="1">
    <citation type="submission" date="2023-07" db="EMBL/GenBank/DDBJ databases">
        <title>Sequencing the genomes of 1000 actinobacteria strains.</title>
        <authorList>
            <person name="Klenk H.-P."/>
        </authorList>
    </citation>
    <scope>NUCLEOTIDE SEQUENCE</scope>
    <source>
        <strain evidence="2">DSM 44707</strain>
    </source>
</reference>
<evidence type="ECO:0000259" key="1">
    <source>
        <dbReference type="Pfam" id="PF13224"/>
    </source>
</evidence>
<dbReference type="RefSeq" id="WP_310374697.1">
    <property type="nucleotide sequence ID" value="NZ_JAVDYB010000001.1"/>
</dbReference>
<dbReference type="SUPFAM" id="SSF56112">
    <property type="entry name" value="Protein kinase-like (PK-like)"/>
    <property type="match status" value="1"/>
</dbReference>
<accession>A0AAE3YYF9</accession>
<evidence type="ECO:0000313" key="3">
    <source>
        <dbReference type="Proteomes" id="UP001183643"/>
    </source>
</evidence>
<dbReference type="AlphaFoldDB" id="A0AAE3YYF9"/>
<organism evidence="2 3">
    <name type="scientific">Catenuloplanes atrovinosus</name>
    <dbReference type="NCBI Taxonomy" id="137266"/>
    <lineage>
        <taxon>Bacteria</taxon>
        <taxon>Bacillati</taxon>
        <taxon>Actinomycetota</taxon>
        <taxon>Actinomycetes</taxon>
        <taxon>Micromonosporales</taxon>
        <taxon>Micromonosporaceae</taxon>
        <taxon>Catenuloplanes</taxon>
    </lineage>
</organism>
<dbReference type="Pfam" id="PF13224">
    <property type="entry name" value="DUF4032"/>
    <property type="match status" value="1"/>
</dbReference>
<dbReference type="Pfam" id="PF06293">
    <property type="entry name" value="Kdo"/>
    <property type="match status" value="1"/>
</dbReference>
<dbReference type="Proteomes" id="UP001183643">
    <property type="component" value="Unassembled WGS sequence"/>
</dbReference>
<sequence length="405" mass="45786">MRITSALVDPALLDLPWSTPLEQWPADHLVALPQGISRHIVRFVKLAGTVYAVKETGERVAEKEYDLLRALERIGFPSVEAVAVVADRHAPDGEPLDTVLVTRHLQFSLPYRALFSHTLRENTMIRLLDAQAALLVRMHLTGFFWGDCSLSNTLFRRDAGAFAAYLVDAETGALRPKLSNGQRDEDLDIARVNIFGEALDLQAAGLLHESIDPEQMSDEVIKRYERLWHEITYEQEVRQDSRHHMEGRIRRLNELGFDVAEVSMSVSDSGQSFMVRPKVVDPGYHVRRLFRLTGLDAEENQARQLLNDLDTYRAESDLTDEQQAAHRWLTEVFEPVVRAVPANLRGKLEPTELFSQVLNHRWRLSEEAGRDVGLAPAVQSFLNDVLVHRPDEQAVLGVEPDALLA</sequence>
<protein>
    <recommendedName>
        <fullName evidence="1">DUF4032 domain-containing protein</fullName>
    </recommendedName>
</protein>
<feature type="domain" description="DUF4032" evidence="1">
    <location>
        <begin position="226"/>
        <end position="386"/>
    </location>
</feature>
<dbReference type="EMBL" id="JAVDYB010000001">
    <property type="protein sequence ID" value="MDR7280371.1"/>
    <property type="molecule type" value="Genomic_DNA"/>
</dbReference>
<comment type="caution">
    <text evidence="2">The sequence shown here is derived from an EMBL/GenBank/DDBJ whole genome shotgun (WGS) entry which is preliminary data.</text>
</comment>